<organism evidence="1 2">
    <name type="scientific">Microbispora bryophytorum subsp. camponoti</name>
    <dbReference type="NCBI Taxonomy" id="1677852"/>
    <lineage>
        <taxon>Bacteria</taxon>
        <taxon>Bacillati</taxon>
        <taxon>Actinomycetota</taxon>
        <taxon>Actinomycetes</taxon>
        <taxon>Streptosporangiales</taxon>
        <taxon>Streptosporangiaceae</taxon>
        <taxon>Microbispora</taxon>
    </lineage>
</organism>
<evidence type="ECO:0000313" key="1">
    <source>
        <dbReference type="EMBL" id="MBD3147125.1"/>
    </source>
</evidence>
<comment type="caution">
    <text evidence="1">The sequence shown here is derived from an EMBL/GenBank/DDBJ whole genome shotgun (WGS) entry which is preliminary data.</text>
</comment>
<keyword evidence="2" id="KW-1185">Reference proteome</keyword>
<accession>A0ABR8L874</accession>
<gene>
    <name evidence="1" type="ORF">IEQ31_28630</name>
</gene>
<dbReference type="Proteomes" id="UP000653231">
    <property type="component" value="Unassembled WGS sequence"/>
</dbReference>
<dbReference type="RefSeq" id="WP_191054361.1">
    <property type="nucleotide sequence ID" value="NZ_JACXRZ010000026.1"/>
</dbReference>
<protein>
    <submittedName>
        <fullName evidence="1">Uncharacterized protein</fullName>
    </submittedName>
</protein>
<sequence length="76" mass="8409">MEPMEIRIVMPFDPAFHDPKSVAATERCCSQHGKDYCDQPPVASVYYPPNGRVSACARALHGIVDDALSKFTQGRQ</sequence>
<name>A0ABR8L874_9ACTN</name>
<dbReference type="EMBL" id="JACXRZ010000026">
    <property type="protein sequence ID" value="MBD3147125.1"/>
    <property type="molecule type" value="Genomic_DNA"/>
</dbReference>
<proteinExistence type="predicted"/>
<reference evidence="1 2" key="1">
    <citation type="submission" date="2020-09" db="EMBL/GenBank/DDBJ databases">
        <title>Actinomycete isolated from the Camponotus japonicus Mayr.</title>
        <authorList>
            <person name="Gong X."/>
        </authorList>
    </citation>
    <scope>NUCLEOTIDE SEQUENCE [LARGE SCALE GENOMIC DNA]</scope>
    <source>
        <strain evidence="1 2">2C-HV3</strain>
    </source>
</reference>
<evidence type="ECO:0000313" key="2">
    <source>
        <dbReference type="Proteomes" id="UP000653231"/>
    </source>
</evidence>